<dbReference type="EMBL" id="MN740259">
    <property type="protein sequence ID" value="QHT96541.1"/>
    <property type="molecule type" value="Genomic_DNA"/>
</dbReference>
<protein>
    <submittedName>
        <fullName evidence="3">Uncharacterized protein</fullName>
    </submittedName>
</protein>
<keyword evidence="2" id="KW-0472">Membrane</keyword>
<feature type="compositionally biased region" description="Polar residues" evidence="1">
    <location>
        <begin position="126"/>
        <end position="137"/>
    </location>
</feature>
<evidence type="ECO:0000256" key="1">
    <source>
        <dbReference type="SAM" id="MobiDB-lite"/>
    </source>
</evidence>
<evidence type="ECO:0000256" key="2">
    <source>
        <dbReference type="SAM" id="Phobius"/>
    </source>
</evidence>
<reference evidence="3" key="1">
    <citation type="journal article" date="2020" name="Nature">
        <title>Giant virus diversity and host interactions through global metagenomics.</title>
        <authorList>
            <person name="Schulz F."/>
            <person name="Roux S."/>
            <person name="Paez-Espino D."/>
            <person name="Jungbluth S."/>
            <person name="Walsh D.A."/>
            <person name="Denef V.J."/>
            <person name="McMahon K.D."/>
            <person name="Konstantinidis K.T."/>
            <person name="Eloe-Fadrosh E.A."/>
            <person name="Kyrpides N.C."/>
            <person name="Woyke T."/>
        </authorList>
    </citation>
    <scope>NUCLEOTIDE SEQUENCE</scope>
    <source>
        <strain evidence="3">GVMAG-M-3300024302-11</strain>
    </source>
</reference>
<feature type="region of interest" description="Disordered" evidence="1">
    <location>
        <begin position="93"/>
        <end position="176"/>
    </location>
</feature>
<keyword evidence="2" id="KW-0812">Transmembrane</keyword>
<keyword evidence="2" id="KW-1133">Transmembrane helix</keyword>
<sequence length="176" mass="19634">METIDNALSTVFKNRYSSTLITLFLVLYSGLVAPKLPNFIVKLFDNPIFRILILSLIVYNGNKDPQFAIMIAVGFTVTMNMVSKQKLFEGFAGGLSEPEEMDTSEEPAEMDTTEEPAEIEEPAEMNTSEEPAEMNTSEEPAEIEEPAEMNTSEEPAEMDTMEEPAEMDTTEEPAEM</sequence>
<dbReference type="AlphaFoldDB" id="A0A6C0ITF8"/>
<accession>A0A6C0ITF8</accession>
<organism evidence="3">
    <name type="scientific">viral metagenome</name>
    <dbReference type="NCBI Taxonomy" id="1070528"/>
    <lineage>
        <taxon>unclassified sequences</taxon>
        <taxon>metagenomes</taxon>
        <taxon>organismal metagenomes</taxon>
    </lineage>
</organism>
<evidence type="ECO:0000313" key="3">
    <source>
        <dbReference type="EMBL" id="QHT96541.1"/>
    </source>
</evidence>
<feature type="compositionally biased region" description="Acidic residues" evidence="1">
    <location>
        <begin position="97"/>
        <end position="123"/>
    </location>
</feature>
<feature type="compositionally biased region" description="Acidic residues" evidence="1">
    <location>
        <begin position="154"/>
        <end position="176"/>
    </location>
</feature>
<proteinExistence type="predicted"/>
<feature type="transmembrane region" description="Helical" evidence="2">
    <location>
        <begin position="16"/>
        <end position="33"/>
    </location>
</feature>
<name>A0A6C0ITF8_9ZZZZ</name>